<sequence>MISPVLSLYMLATRLAGPFAERKLDRRLSIGKEDAARLPERLGAPGAARPDGPLVWFHAASVGESLAVLDLIRRVREGWPQLNVMITTGTVTSAEMMANRLPQGVIHQYAPLDVKSSVDRFLAHWSPDLVIWTESELWPRMLRTLSRRGVPLVLLNARMSARSFARWRWIRGTARRILCCFSDIMVQDQDTLTRLQRLGAPQERMVLTGTLKDSAAPLPHDEGTRKSYAQLLGGRPVWAAASTHPGEEKQVVLAHQAARRALPGLLLILVPRHPERGAELVREFRGQGWSVAHHSEGDRPGPETGILVADTLGELGLWYRLAPVSFVGGSLTENGGHNPYEPAALGSAIIHGPHVANFRDAYSALGRVDGAREVNNPDELSHVVTVLMQPDAAARMATAAWTIVSDGAGTLDAVLERMTPRLDALSK</sequence>
<dbReference type="UniPathway" id="UPA00958"/>
<evidence type="ECO:0000256" key="3">
    <source>
        <dbReference type="ARBA" id="ARBA00012621"/>
    </source>
</evidence>
<dbReference type="InterPro" id="IPR007507">
    <property type="entry name" value="Glycos_transf_N"/>
</dbReference>
<name>A0A2R8AF46_9RHOB</name>
<evidence type="ECO:0000313" key="12">
    <source>
        <dbReference type="EMBL" id="SPF30695.1"/>
    </source>
</evidence>
<comment type="pathway">
    <text evidence="2 10">Bacterial outer membrane biogenesis; LPS core biosynthesis.</text>
</comment>
<dbReference type="RefSeq" id="WP_245895438.1">
    <property type="nucleotide sequence ID" value="NZ_OMKW01000004.1"/>
</dbReference>
<feature type="site" description="Transition state stabilizer" evidence="9">
    <location>
        <position position="212"/>
    </location>
</feature>
<evidence type="ECO:0000256" key="9">
    <source>
        <dbReference type="PIRSR" id="PIRSR639901-2"/>
    </source>
</evidence>
<keyword evidence="10" id="KW-0448">Lipopolysaccharide biosynthesis</keyword>
<dbReference type="GO" id="GO:0009245">
    <property type="term" value="P:lipid A biosynthetic process"/>
    <property type="evidence" value="ECO:0007669"/>
    <property type="project" value="TreeGrafter"/>
</dbReference>
<feature type="site" description="Transition state stabilizer" evidence="9">
    <location>
        <position position="134"/>
    </location>
</feature>
<evidence type="ECO:0000256" key="10">
    <source>
        <dbReference type="RuleBase" id="RU365103"/>
    </source>
</evidence>
<comment type="similarity">
    <text evidence="10">Belongs to the glycosyltransferase group 1 family.</text>
</comment>
<keyword evidence="10" id="KW-0472">Membrane</keyword>
<comment type="catalytic activity">
    <reaction evidence="7 10">
        <text>lipid IVA (E. coli) + CMP-3-deoxy-beta-D-manno-octulosonate = alpha-Kdo-(2-&gt;6)-lipid IVA (E. coli) + CMP + H(+)</text>
        <dbReference type="Rhea" id="RHEA:28066"/>
        <dbReference type="ChEBI" id="CHEBI:15378"/>
        <dbReference type="ChEBI" id="CHEBI:58603"/>
        <dbReference type="ChEBI" id="CHEBI:60364"/>
        <dbReference type="ChEBI" id="CHEBI:60377"/>
        <dbReference type="ChEBI" id="CHEBI:85987"/>
        <dbReference type="EC" id="2.4.99.12"/>
    </reaction>
</comment>
<dbReference type="Pfam" id="PF04413">
    <property type="entry name" value="Glycos_transf_N"/>
    <property type="match status" value="1"/>
</dbReference>
<dbReference type="EMBL" id="OMKW01000004">
    <property type="protein sequence ID" value="SPF30695.1"/>
    <property type="molecule type" value="Genomic_DNA"/>
</dbReference>
<dbReference type="GO" id="GO:0005886">
    <property type="term" value="C:plasma membrane"/>
    <property type="evidence" value="ECO:0007669"/>
    <property type="project" value="UniProtKB-SubCell"/>
</dbReference>
<dbReference type="GO" id="GO:0043842">
    <property type="term" value="F:Kdo transferase activity"/>
    <property type="evidence" value="ECO:0007669"/>
    <property type="project" value="UniProtKB-EC"/>
</dbReference>
<evidence type="ECO:0000256" key="2">
    <source>
        <dbReference type="ARBA" id="ARBA00004713"/>
    </source>
</evidence>
<keyword evidence="5 10" id="KW-0808">Transferase</keyword>
<keyword evidence="12" id="KW-0328">Glycosyltransferase</keyword>
<feature type="active site" description="Proton acceptor" evidence="8">
    <location>
        <position position="64"/>
    </location>
</feature>
<dbReference type="InterPro" id="IPR039901">
    <property type="entry name" value="Kdotransferase"/>
</dbReference>
<dbReference type="GO" id="GO:0009244">
    <property type="term" value="P:lipopolysaccharide core region biosynthetic process"/>
    <property type="evidence" value="ECO:0007669"/>
    <property type="project" value="UniProtKB-UniRule"/>
</dbReference>
<dbReference type="PANTHER" id="PTHR42755">
    <property type="entry name" value="3-DEOXY-MANNO-OCTULOSONATE CYTIDYLYLTRANSFERASE"/>
    <property type="match status" value="1"/>
</dbReference>
<comment type="function">
    <text evidence="1 10">Involved in lipopolysaccharide (LPS) biosynthesis. Catalyzes the transfer of 3-deoxy-D-manno-octulosonate (Kdo) residue(s) from CMP-Kdo to lipid IV(A), the tetraacyldisaccharide-1,4'-bisphosphate precursor of lipid A.</text>
</comment>
<protein>
    <recommendedName>
        <fullName evidence="4 10">3-deoxy-D-manno-octulosonic acid transferase</fullName>
        <shortName evidence="10">Kdo transferase</shortName>
        <ecNumber evidence="3 10">2.4.99.12</ecNumber>
    </recommendedName>
    <alternativeName>
        <fullName evidence="6 10">Lipid IV(A) 3-deoxy-D-manno-octulosonic acid transferase</fullName>
    </alternativeName>
</protein>
<evidence type="ECO:0000256" key="6">
    <source>
        <dbReference type="ARBA" id="ARBA00031445"/>
    </source>
</evidence>
<organism evidence="12 13">
    <name type="scientific">Pontivivens insulae</name>
    <dbReference type="NCBI Taxonomy" id="1639689"/>
    <lineage>
        <taxon>Bacteria</taxon>
        <taxon>Pseudomonadati</taxon>
        <taxon>Pseudomonadota</taxon>
        <taxon>Alphaproteobacteria</taxon>
        <taxon>Rhodobacterales</taxon>
        <taxon>Paracoccaceae</taxon>
        <taxon>Pontivivens</taxon>
    </lineage>
</organism>
<evidence type="ECO:0000259" key="11">
    <source>
        <dbReference type="Pfam" id="PF04413"/>
    </source>
</evidence>
<dbReference type="Proteomes" id="UP000244932">
    <property type="component" value="Unassembled WGS sequence"/>
</dbReference>
<comment type="subcellular location">
    <subcellularLocation>
        <location evidence="10">Cell membrane</location>
    </subcellularLocation>
</comment>
<keyword evidence="10" id="KW-1003">Cell membrane</keyword>
<dbReference type="InterPro" id="IPR038107">
    <property type="entry name" value="Glycos_transf_N_sf"/>
</dbReference>
<evidence type="ECO:0000256" key="7">
    <source>
        <dbReference type="ARBA" id="ARBA00049183"/>
    </source>
</evidence>
<reference evidence="12 13" key="1">
    <citation type="submission" date="2018-03" db="EMBL/GenBank/DDBJ databases">
        <authorList>
            <person name="Keele B.F."/>
        </authorList>
    </citation>
    <scope>NUCLEOTIDE SEQUENCE [LARGE SCALE GENOMIC DNA]</scope>
    <source>
        <strain evidence="12 13">CeCT 8812</strain>
    </source>
</reference>
<dbReference type="AlphaFoldDB" id="A0A2R8AF46"/>
<keyword evidence="13" id="KW-1185">Reference proteome</keyword>
<dbReference type="Gene3D" id="3.40.50.2000">
    <property type="entry name" value="Glycogen Phosphorylase B"/>
    <property type="match status" value="1"/>
</dbReference>
<evidence type="ECO:0000256" key="4">
    <source>
        <dbReference type="ARBA" id="ARBA00019077"/>
    </source>
</evidence>
<dbReference type="FunFam" id="3.40.50.11720:FF:000001">
    <property type="entry name" value="3-deoxy-D-manno-octulosonic acid transferase"/>
    <property type="match status" value="1"/>
</dbReference>
<dbReference type="PANTHER" id="PTHR42755:SF1">
    <property type="entry name" value="3-DEOXY-D-MANNO-OCTULOSONIC ACID TRANSFERASE, MITOCHONDRIAL-RELATED"/>
    <property type="match status" value="1"/>
</dbReference>
<dbReference type="Gene3D" id="3.40.50.11720">
    <property type="entry name" value="3-Deoxy-D-manno-octulosonic-acid transferase, N-terminal domain"/>
    <property type="match status" value="1"/>
</dbReference>
<gene>
    <name evidence="12" type="primary">waaA</name>
    <name evidence="12" type="ORF">POI8812_03037</name>
</gene>
<evidence type="ECO:0000256" key="8">
    <source>
        <dbReference type="PIRSR" id="PIRSR639901-1"/>
    </source>
</evidence>
<evidence type="ECO:0000313" key="13">
    <source>
        <dbReference type="Proteomes" id="UP000244932"/>
    </source>
</evidence>
<feature type="domain" description="3-deoxy-D-manno-octulosonic-acid transferase N-terminal" evidence="11">
    <location>
        <begin position="37"/>
        <end position="212"/>
    </location>
</feature>
<dbReference type="EC" id="2.4.99.12" evidence="3 10"/>
<dbReference type="SUPFAM" id="SSF53756">
    <property type="entry name" value="UDP-Glycosyltransferase/glycogen phosphorylase"/>
    <property type="match status" value="1"/>
</dbReference>
<proteinExistence type="inferred from homology"/>
<evidence type="ECO:0000256" key="5">
    <source>
        <dbReference type="ARBA" id="ARBA00022679"/>
    </source>
</evidence>
<evidence type="ECO:0000256" key="1">
    <source>
        <dbReference type="ARBA" id="ARBA00003394"/>
    </source>
</evidence>
<accession>A0A2R8AF46</accession>